<comment type="catalytic activity">
    <reaction evidence="5">
        <text>an L-alpha-D-Hep-(1-&gt;5)-[alpha-Kdo-(2-&gt;4)]-alpha-Kdo-(2-&gt;6)-lipid A + ADP-L-glycero-beta-D-manno-heptose = an L-alpha-D-Hep-(1-&gt;3)-L-alpha-D-Hep-(1-&gt;5)-[alpha-Kdo-(2-&gt;4)]-alpha-Kdo-(2-&gt;6)-lipid A + ADP + H(+)</text>
        <dbReference type="Rhea" id="RHEA:74071"/>
        <dbReference type="ChEBI" id="CHEBI:15378"/>
        <dbReference type="ChEBI" id="CHEBI:61506"/>
        <dbReference type="ChEBI" id="CHEBI:193068"/>
        <dbReference type="ChEBI" id="CHEBI:193069"/>
        <dbReference type="ChEBI" id="CHEBI:456216"/>
        <dbReference type="EC" id="2.4.99.24"/>
    </reaction>
</comment>
<dbReference type="Gene3D" id="3.40.50.2000">
    <property type="entry name" value="Glycogen Phosphorylase B"/>
    <property type="match status" value="2"/>
</dbReference>
<comment type="caution">
    <text evidence="6">The sequence shown here is derived from an EMBL/GenBank/DDBJ whole genome shotgun (WGS) entry which is preliminary data.</text>
</comment>
<evidence type="ECO:0000256" key="5">
    <source>
        <dbReference type="ARBA" id="ARBA00047503"/>
    </source>
</evidence>
<gene>
    <name evidence="6" type="primary">waaF</name>
    <name evidence="6" type="ORF">E3J62_02010</name>
</gene>
<dbReference type="SUPFAM" id="SSF53756">
    <property type="entry name" value="UDP-Glycosyltransferase/glycogen phosphorylase"/>
    <property type="match status" value="1"/>
</dbReference>
<name>A0A523UXL6_UNCT6</name>
<protein>
    <recommendedName>
        <fullName evidence="4">lipopolysaccharide heptosyltransferase II</fullName>
        <ecNumber evidence="4">2.4.99.24</ecNumber>
    </recommendedName>
</protein>
<evidence type="ECO:0000313" key="6">
    <source>
        <dbReference type="EMBL" id="TET47277.1"/>
    </source>
</evidence>
<evidence type="ECO:0000256" key="1">
    <source>
        <dbReference type="ARBA" id="ARBA00022676"/>
    </source>
</evidence>
<dbReference type="EMBL" id="SOJN01000025">
    <property type="protein sequence ID" value="TET47277.1"/>
    <property type="molecule type" value="Genomic_DNA"/>
</dbReference>
<dbReference type="GO" id="GO:0005829">
    <property type="term" value="C:cytosol"/>
    <property type="evidence" value="ECO:0007669"/>
    <property type="project" value="TreeGrafter"/>
</dbReference>
<dbReference type="CDD" id="cd03789">
    <property type="entry name" value="GT9_LPS_heptosyltransferase"/>
    <property type="match status" value="1"/>
</dbReference>
<proteinExistence type="inferred from homology"/>
<dbReference type="Proteomes" id="UP000315525">
    <property type="component" value="Unassembled WGS sequence"/>
</dbReference>
<dbReference type="AlphaFoldDB" id="A0A523UXL6"/>
<dbReference type="EC" id="2.4.99.24" evidence="4"/>
<dbReference type="PANTHER" id="PTHR30160">
    <property type="entry name" value="TETRAACYLDISACCHARIDE 4'-KINASE-RELATED"/>
    <property type="match status" value="1"/>
</dbReference>
<organism evidence="6 7">
    <name type="scientific">candidate division TA06 bacterium</name>
    <dbReference type="NCBI Taxonomy" id="2250710"/>
    <lineage>
        <taxon>Bacteria</taxon>
        <taxon>Bacteria division TA06</taxon>
    </lineage>
</organism>
<dbReference type="InterPro" id="IPR002201">
    <property type="entry name" value="Glyco_trans_9"/>
</dbReference>
<dbReference type="InterPro" id="IPR051199">
    <property type="entry name" value="LPS_LOS_Heptosyltrfase"/>
</dbReference>
<reference evidence="6 7" key="1">
    <citation type="submission" date="2019-03" db="EMBL/GenBank/DDBJ databases">
        <title>Metabolic potential of uncultured bacteria and archaea associated with petroleum seepage in deep-sea sediments.</title>
        <authorList>
            <person name="Dong X."/>
            <person name="Hubert C."/>
        </authorList>
    </citation>
    <scope>NUCLEOTIDE SEQUENCE [LARGE SCALE GENOMIC DNA]</scope>
    <source>
        <strain evidence="6">E44_bin18</strain>
    </source>
</reference>
<accession>A0A523UXL6</accession>
<evidence type="ECO:0000256" key="3">
    <source>
        <dbReference type="ARBA" id="ARBA00043995"/>
    </source>
</evidence>
<dbReference type="PANTHER" id="PTHR30160:SF7">
    <property type="entry name" value="ADP-HEPTOSE--LPS HEPTOSYLTRANSFERASE 2"/>
    <property type="match status" value="1"/>
</dbReference>
<evidence type="ECO:0000256" key="4">
    <source>
        <dbReference type="ARBA" id="ARBA00044042"/>
    </source>
</evidence>
<dbReference type="GO" id="GO:0008713">
    <property type="term" value="F:ADP-heptose-lipopolysaccharide heptosyltransferase activity"/>
    <property type="evidence" value="ECO:0007669"/>
    <property type="project" value="UniProtKB-EC"/>
</dbReference>
<dbReference type="InterPro" id="IPR011910">
    <property type="entry name" value="RfaF"/>
</dbReference>
<dbReference type="NCBIfam" id="TIGR02195">
    <property type="entry name" value="heptsyl_trn_II"/>
    <property type="match status" value="1"/>
</dbReference>
<keyword evidence="1" id="KW-0328">Glycosyltransferase</keyword>
<evidence type="ECO:0000313" key="7">
    <source>
        <dbReference type="Proteomes" id="UP000315525"/>
    </source>
</evidence>
<dbReference type="Pfam" id="PF01075">
    <property type="entry name" value="Glyco_transf_9"/>
    <property type="match status" value="1"/>
</dbReference>
<dbReference type="GO" id="GO:0009244">
    <property type="term" value="P:lipopolysaccharide core region biosynthetic process"/>
    <property type="evidence" value="ECO:0007669"/>
    <property type="project" value="TreeGrafter"/>
</dbReference>
<keyword evidence="2 6" id="KW-0808">Transferase</keyword>
<sequence length="339" mass="37485">MDLRNIMVRSPNWIGDFVLSIPALKGLESLFPHAKLTVVAHRRVKDIAQMVEGVDRVVVFDKEGADRSIKNLIRFSRGISEEPIDLSVIFPLSFSSALMGYFSGARRRLGYSTEMRGFLLTDKIRLPLEYRERHLSQTYTNLVAKLGVSDELSTPELNVPEVCEKADRIMESLGYGENRKVVGMAPHATFGPAKRWPMENYSSLAKNLLKRYNCSIVLFGSADDSTLNLEDTSLPDGVVDLCGKLTLTEAAYLLKRCVCLVSNDTGIAHVAAGVGTPVVSIFGSTSPEWTSPIGNKNVVVYEKVECSPCFDRVCRFGHYGCLQNVGTDVVLDAVEEVLR</sequence>
<evidence type="ECO:0000256" key="2">
    <source>
        <dbReference type="ARBA" id="ARBA00022679"/>
    </source>
</evidence>
<comment type="similarity">
    <text evidence="3">Belongs to the glycosyltransferase 9 family.</text>
</comment>